<feature type="region of interest" description="Disordered" evidence="6">
    <location>
        <begin position="266"/>
        <end position="308"/>
    </location>
</feature>
<sequence>MPFETEAYTVHEAGGSIRLEKVQIDDVRDGEVLIETVAFSVCATDLKAAAGKFLLKPPMILGHEASGIVLQAPGSKSGLKPGTKVLLSFSHCGACSTCKDNGPAYCHNLSSLNFSGRRSDGSSAVRDEHGKELNHFFFGQSSMGRHILARETSVVALPDETPIEDLRKFSALGCGIQTGAGAIIPVPFPLNSHRAPLLLPQHSPEAHPTPTDPPSNVCRPFPGASIAIIGAGAVGLSAALAALTLSPAHIILIDTSASKLALAPASLRPTSTSPSSGVRITHIDSSSRPAPSASTSAPVGPASPAQDPLTTALHSAAQAAGNTGVDFILDCVGHPSLIEAAIPALAARGTVVTVGGGAPGVEARVKLMDMLIGGRTWRGTHQGDSDGGPFLRRLIRMEREGVWGFGELVGEYGFLDGGEGGDGKEGPGGGLGRALEDLKEGRVVKAVVVVK</sequence>
<feature type="domain" description="Alcohol dehydrogenase-like N-terminal" evidence="8">
    <location>
        <begin position="29"/>
        <end position="121"/>
    </location>
</feature>
<feature type="domain" description="Alcohol dehydrogenase-like C-terminal" evidence="7">
    <location>
        <begin position="313"/>
        <end position="384"/>
    </location>
</feature>
<dbReference type="Proteomes" id="UP000243723">
    <property type="component" value="Unassembled WGS sequence"/>
</dbReference>
<evidence type="ECO:0000259" key="8">
    <source>
        <dbReference type="Pfam" id="PF08240"/>
    </source>
</evidence>
<evidence type="ECO:0000256" key="6">
    <source>
        <dbReference type="SAM" id="MobiDB-lite"/>
    </source>
</evidence>
<dbReference type="PANTHER" id="PTHR43350">
    <property type="entry name" value="NAD-DEPENDENT ALCOHOL DEHYDROGENASE"/>
    <property type="match status" value="1"/>
</dbReference>
<feature type="compositionally biased region" description="Low complexity" evidence="6">
    <location>
        <begin position="286"/>
        <end position="305"/>
    </location>
</feature>
<feature type="compositionally biased region" description="Polar residues" evidence="6">
    <location>
        <begin position="268"/>
        <end position="278"/>
    </location>
</feature>
<dbReference type="SUPFAM" id="SSF50129">
    <property type="entry name" value="GroES-like"/>
    <property type="match status" value="1"/>
</dbReference>
<comment type="cofactor">
    <cofactor evidence="1">
        <name>Zn(2+)</name>
        <dbReference type="ChEBI" id="CHEBI:29105"/>
    </cofactor>
</comment>
<gene>
    <name evidence="9" type="ORF">B9Z65_3513</name>
</gene>
<dbReference type="OrthoDB" id="1560166at2759"/>
<evidence type="ECO:0000259" key="7">
    <source>
        <dbReference type="Pfam" id="PF00107"/>
    </source>
</evidence>
<dbReference type="AlphaFoldDB" id="A0A2P8AFE7"/>
<reference evidence="9 10" key="1">
    <citation type="submission" date="2017-05" db="EMBL/GenBank/DDBJ databases">
        <title>Draft genome sequence of Elsinoe australis.</title>
        <authorList>
            <person name="Cheng Q."/>
        </authorList>
    </citation>
    <scope>NUCLEOTIDE SEQUENCE [LARGE SCALE GENOMIC DNA]</scope>
    <source>
        <strain evidence="9 10">NL1</strain>
    </source>
</reference>
<dbReference type="STRING" id="40998.A0A2P8AFE7"/>
<comment type="similarity">
    <text evidence="2">Belongs to the zinc-containing alcohol dehydrogenase family.</text>
</comment>
<accession>A0A2P8AFE7</accession>
<dbReference type="GO" id="GO:0016491">
    <property type="term" value="F:oxidoreductase activity"/>
    <property type="evidence" value="ECO:0007669"/>
    <property type="project" value="UniProtKB-KW"/>
</dbReference>
<dbReference type="Pfam" id="PF08240">
    <property type="entry name" value="ADH_N"/>
    <property type="match status" value="1"/>
</dbReference>
<evidence type="ECO:0000256" key="4">
    <source>
        <dbReference type="ARBA" id="ARBA00022833"/>
    </source>
</evidence>
<comment type="caution">
    <text evidence="9">The sequence shown here is derived from an EMBL/GenBank/DDBJ whole genome shotgun (WGS) entry which is preliminary data.</text>
</comment>
<dbReference type="InterPro" id="IPR013154">
    <property type="entry name" value="ADH-like_N"/>
</dbReference>
<keyword evidence="4" id="KW-0862">Zinc</keyword>
<name>A0A2P8AFE7_9PEZI</name>
<evidence type="ECO:0000256" key="2">
    <source>
        <dbReference type="ARBA" id="ARBA00008072"/>
    </source>
</evidence>
<keyword evidence="10" id="KW-1185">Reference proteome</keyword>
<evidence type="ECO:0000256" key="1">
    <source>
        <dbReference type="ARBA" id="ARBA00001947"/>
    </source>
</evidence>
<dbReference type="GO" id="GO:0046872">
    <property type="term" value="F:metal ion binding"/>
    <property type="evidence" value="ECO:0007669"/>
    <property type="project" value="UniProtKB-KW"/>
</dbReference>
<dbReference type="InterPro" id="IPR011032">
    <property type="entry name" value="GroES-like_sf"/>
</dbReference>
<dbReference type="InterPro" id="IPR013149">
    <property type="entry name" value="ADH-like_C"/>
</dbReference>
<evidence type="ECO:0000256" key="3">
    <source>
        <dbReference type="ARBA" id="ARBA00022723"/>
    </source>
</evidence>
<dbReference type="SUPFAM" id="SSF51735">
    <property type="entry name" value="NAD(P)-binding Rossmann-fold domains"/>
    <property type="match status" value="1"/>
</dbReference>
<dbReference type="PRINTS" id="PR00368">
    <property type="entry name" value="FADPNR"/>
</dbReference>
<proteinExistence type="inferred from homology"/>
<organism evidence="9 10">
    <name type="scientific">Elsinoe australis</name>
    <dbReference type="NCBI Taxonomy" id="40998"/>
    <lineage>
        <taxon>Eukaryota</taxon>
        <taxon>Fungi</taxon>
        <taxon>Dikarya</taxon>
        <taxon>Ascomycota</taxon>
        <taxon>Pezizomycotina</taxon>
        <taxon>Dothideomycetes</taxon>
        <taxon>Dothideomycetidae</taxon>
        <taxon>Myriangiales</taxon>
        <taxon>Elsinoaceae</taxon>
        <taxon>Elsinoe</taxon>
    </lineage>
</organism>
<evidence type="ECO:0000313" key="10">
    <source>
        <dbReference type="Proteomes" id="UP000243723"/>
    </source>
</evidence>
<dbReference type="Gene3D" id="3.40.50.720">
    <property type="entry name" value="NAD(P)-binding Rossmann-like Domain"/>
    <property type="match status" value="2"/>
</dbReference>
<dbReference type="PANTHER" id="PTHR43350:SF2">
    <property type="entry name" value="GROES-LIKE ZINC-BINDING ALCOHOL DEHYDROGENASE FAMILY PROTEIN"/>
    <property type="match status" value="1"/>
</dbReference>
<dbReference type="InterPro" id="IPR036291">
    <property type="entry name" value="NAD(P)-bd_dom_sf"/>
</dbReference>
<dbReference type="Pfam" id="PF00107">
    <property type="entry name" value="ADH_zinc_N"/>
    <property type="match status" value="1"/>
</dbReference>
<dbReference type="EMBL" id="NHZQ01000010">
    <property type="protein sequence ID" value="PSK59189.1"/>
    <property type="molecule type" value="Genomic_DNA"/>
</dbReference>
<evidence type="ECO:0000313" key="9">
    <source>
        <dbReference type="EMBL" id="PSK59189.1"/>
    </source>
</evidence>
<keyword evidence="3" id="KW-0479">Metal-binding</keyword>
<evidence type="ECO:0000256" key="5">
    <source>
        <dbReference type="ARBA" id="ARBA00023002"/>
    </source>
</evidence>
<keyword evidence="5" id="KW-0560">Oxidoreductase</keyword>
<protein>
    <submittedName>
        <fullName evidence="9">Uncharacterized protein</fullName>
    </submittedName>
</protein>
<dbReference type="Gene3D" id="3.90.180.10">
    <property type="entry name" value="Medium-chain alcohol dehydrogenases, catalytic domain"/>
    <property type="match status" value="2"/>
</dbReference>